<organism evidence="6 7">
    <name type="scientific">Rothia koreensis</name>
    <dbReference type="NCBI Taxonomy" id="592378"/>
    <lineage>
        <taxon>Bacteria</taxon>
        <taxon>Bacillati</taxon>
        <taxon>Actinomycetota</taxon>
        <taxon>Actinomycetes</taxon>
        <taxon>Micrococcales</taxon>
        <taxon>Micrococcaceae</taxon>
        <taxon>Rothia</taxon>
    </lineage>
</organism>
<dbReference type="InterPro" id="IPR001608">
    <property type="entry name" value="Ala_racemase_N"/>
</dbReference>
<comment type="similarity">
    <text evidence="2 3">Belongs to the pyridoxal phosphate-binding protein YggS/PROSC family.</text>
</comment>
<feature type="domain" description="Alanine racemase N-terminal" evidence="5">
    <location>
        <begin position="91"/>
        <end position="317"/>
    </location>
</feature>
<sequence length="320" mass="34285">MSARTRRRISTRTDVPRGKDELRASCGGRRSRRGRPLLGRGPLSAKEGKHTVSELTYAPERAEELAEAHARIRAEIDEWAAETPRDRRPASGVELMTVTKFFPASDVAALYDAGVRVFGENRDQEASAKAAALADYAAGDPPAWNYIGQLQSNKAKSVVKYATAVHSVDRSSLATALGKAYRSAVARYESEEGPEPASAANGGLECLIQVGLDDTGATPGEAARGARGGADPDDVWRIADHIAEADGLRVGGLMAVAPLGADPAQAFEKLWNLSVQLRRRHPEAWKISAGMSADMREAIRWGSTSVRVGSAIMGRRPSNT</sequence>
<dbReference type="HAMAP" id="MF_02087">
    <property type="entry name" value="PLP_homeostasis"/>
    <property type="match status" value="1"/>
</dbReference>
<dbReference type="PANTHER" id="PTHR10146:SF14">
    <property type="entry name" value="PYRIDOXAL PHOSPHATE HOMEOSTASIS PROTEIN"/>
    <property type="match status" value="1"/>
</dbReference>
<comment type="function">
    <text evidence="2">Pyridoxal 5'-phosphate (PLP)-binding protein, which is involved in PLP homeostasis.</text>
</comment>
<feature type="region of interest" description="Disordered" evidence="4">
    <location>
        <begin position="1"/>
        <end position="52"/>
    </location>
</feature>
<accession>A0A7K1LHM1</accession>
<feature type="compositionally biased region" description="Basic residues" evidence="4">
    <location>
        <begin position="1"/>
        <end position="10"/>
    </location>
</feature>
<dbReference type="AlphaFoldDB" id="A0A7K1LHM1"/>
<dbReference type="GO" id="GO:0030170">
    <property type="term" value="F:pyridoxal phosphate binding"/>
    <property type="evidence" value="ECO:0007669"/>
    <property type="project" value="UniProtKB-UniRule"/>
</dbReference>
<dbReference type="InterPro" id="IPR011078">
    <property type="entry name" value="PyrdxlP_homeostasis"/>
</dbReference>
<dbReference type="Proteomes" id="UP000462152">
    <property type="component" value="Unassembled WGS sequence"/>
</dbReference>
<name>A0A7K1LHM1_9MICC</name>
<protein>
    <recommendedName>
        <fullName evidence="2">Pyridoxal phosphate homeostasis protein</fullName>
        <shortName evidence="2">PLP homeostasis protein</shortName>
    </recommendedName>
</protein>
<keyword evidence="7" id="KW-1185">Reference proteome</keyword>
<reference evidence="6 7" key="1">
    <citation type="submission" date="2019-12" db="EMBL/GenBank/DDBJ databases">
        <authorList>
            <person name="Li J."/>
            <person name="Shi Y."/>
            <person name="Xu G."/>
            <person name="Xiao D."/>
            <person name="Ran X."/>
        </authorList>
    </citation>
    <scope>NUCLEOTIDE SEQUENCE [LARGE SCALE GENOMIC DNA]</scope>
    <source>
        <strain evidence="6 7">JCM 15915</strain>
    </source>
</reference>
<dbReference type="NCBIfam" id="TIGR00044">
    <property type="entry name" value="YggS family pyridoxal phosphate-dependent enzyme"/>
    <property type="match status" value="1"/>
</dbReference>
<dbReference type="Pfam" id="PF01168">
    <property type="entry name" value="Ala_racemase_N"/>
    <property type="match status" value="1"/>
</dbReference>
<evidence type="ECO:0000256" key="3">
    <source>
        <dbReference type="RuleBase" id="RU004514"/>
    </source>
</evidence>
<dbReference type="CDD" id="cd00635">
    <property type="entry name" value="PLPDE_III_YBL036c_like"/>
    <property type="match status" value="1"/>
</dbReference>
<gene>
    <name evidence="6" type="ORF">GMA10_05385</name>
</gene>
<evidence type="ECO:0000259" key="5">
    <source>
        <dbReference type="Pfam" id="PF01168"/>
    </source>
</evidence>
<dbReference type="OrthoDB" id="9804072at2"/>
<evidence type="ECO:0000313" key="7">
    <source>
        <dbReference type="Proteomes" id="UP000462152"/>
    </source>
</evidence>
<dbReference type="Gene3D" id="3.20.20.10">
    <property type="entry name" value="Alanine racemase"/>
    <property type="match status" value="1"/>
</dbReference>
<feature type="modified residue" description="N6-(pyridoxal phosphate)lysine" evidence="2">
    <location>
        <position position="100"/>
    </location>
</feature>
<keyword evidence="1 2" id="KW-0663">Pyridoxal phosphate</keyword>
<evidence type="ECO:0000256" key="4">
    <source>
        <dbReference type="SAM" id="MobiDB-lite"/>
    </source>
</evidence>
<dbReference type="PANTHER" id="PTHR10146">
    <property type="entry name" value="PROLINE SYNTHETASE CO-TRANSCRIBED BACTERIAL HOMOLOG PROTEIN"/>
    <property type="match status" value="1"/>
</dbReference>
<dbReference type="SUPFAM" id="SSF51419">
    <property type="entry name" value="PLP-binding barrel"/>
    <property type="match status" value="1"/>
</dbReference>
<evidence type="ECO:0000256" key="2">
    <source>
        <dbReference type="HAMAP-Rule" id="MF_02087"/>
    </source>
</evidence>
<evidence type="ECO:0000313" key="6">
    <source>
        <dbReference type="EMBL" id="MUN54648.1"/>
    </source>
</evidence>
<proteinExistence type="inferred from homology"/>
<feature type="compositionally biased region" description="Basic and acidic residues" evidence="4">
    <location>
        <begin position="14"/>
        <end position="23"/>
    </location>
</feature>
<dbReference type="EMBL" id="WOGT01000002">
    <property type="protein sequence ID" value="MUN54648.1"/>
    <property type="molecule type" value="Genomic_DNA"/>
</dbReference>
<dbReference type="InterPro" id="IPR029066">
    <property type="entry name" value="PLP-binding_barrel"/>
</dbReference>
<comment type="caution">
    <text evidence="6">The sequence shown here is derived from an EMBL/GenBank/DDBJ whole genome shotgun (WGS) entry which is preliminary data.</text>
</comment>
<evidence type="ECO:0000256" key="1">
    <source>
        <dbReference type="ARBA" id="ARBA00022898"/>
    </source>
</evidence>